<keyword evidence="2" id="KW-0732">Signal</keyword>
<evidence type="ECO:0000256" key="2">
    <source>
        <dbReference type="SAM" id="SignalP"/>
    </source>
</evidence>
<protein>
    <submittedName>
        <fullName evidence="3">Uncharacterized protein</fullName>
    </submittedName>
</protein>
<feature type="compositionally biased region" description="Acidic residues" evidence="1">
    <location>
        <begin position="111"/>
        <end position="129"/>
    </location>
</feature>
<name>A0AA37LF28_9PEZI</name>
<dbReference type="AlphaFoldDB" id="A0AA37LF28"/>
<evidence type="ECO:0000313" key="3">
    <source>
        <dbReference type="EMBL" id="GKT45254.1"/>
    </source>
</evidence>
<organism evidence="3 4">
    <name type="scientific">Colletotrichum spaethianum</name>
    <dbReference type="NCBI Taxonomy" id="700344"/>
    <lineage>
        <taxon>Eukaryota</taxon>
        <taxon>Fungi</taxon>
        <taxon>Dikarya</taxon>
        <taxon>Ascomycota</taxon>
        <taxon>Pezizomycotina</taxon>
        <taxon>Sordariomycetes</taxon>
        <taxon>Hypocreomycetidae</taxon>
        <taxon>Glomerellales</taxon>
        <taxon>Glomerellaceae</taxon>
        <taxon>Colletotrichum</taxon>
        <taxon>Colletotrichum spaethianum species complex</taxon>
    </lineage>
</organism>
<keyword evidence="4" id="KW-1185">Reference proteome</keyword>
<dbReference type="RefSeq" id="XP_049127604.1">
    <property type="nucleotide sequence ID" value="XM_049271647.1"/>
</dbReference>
<feature type="region of interest" description="Disordered" evidence="1">
    <location>
        <begin position="186"/>
        <end position="223"/>
    </location>
</feature>
<gene>
    <name evidence="3" type="ORF">ColSpa_05435</name>
</gene>
<feature type="signal peptide" evidence="2">
    <location>
        <begin position="1"/>
        <end position="25"/>
    </location>
</feature>
<comment type="caution">
    <text evidence="3">The sequence shown here is derived from an EMBL/GenBank/DDBJ whole genome shotgun (WGS) entry which is preliminary data.</text>
</comment>
<dbReference type="EMBL" id="BQXU01000012">
    <property type="protein sequence ID" value="GKT45254.1"/>
    <property type="molecule type" value="Genomic_DNA"/>
</dbReference>
<proteinExistence type="predicted"/>
<feature type="chain" id="PRO_5041369495" evidence="2">
    <location>
        <begin position="26"/>
        <end position="340"/>
    </location>
</feature>
<feature type="region of interest" description="Disordered" evidence="1">
    <location>
        <begin position="101"/>
        <end position="147"/>
    </location>
</feature>
<accession>A0AA37LF28</accession>
<dbReference type="Proteomes" id="UP001055115">
    <property type="component" value="Unassembled WGS sequence"/>
</dbReference>
<dbReference type="GeneID" id="73326237"/>
<evidence type="ECO:0000256" key="1">
    <source>
        <dbReference type="SAM" id="MobiDB-lite"/>
    </source>
</evidence>
<reference evidence="3 4" key="1">
    <citation type="submission" date="2022-03" db="EMBL/GenBank/DDBJ databases">
        <title>Genome data of Colletotrichum spp.</title>
        <authorList>
            <person name="Utami Y.D."/>
            <person name="Hiruma K."/>
        </authorList>
    </citation>
    <scope>NUCLEOTIDE SEQUENCE [LARGE SCALE GENOMIC DNA]</scope>
    <source>
        <strain evidence="3 4">MAFF 239500</strain>
    </source>
</reference>
<sequence length="340" mass="37438">MTRHRHLALHITTLAGLSAILPGTAGPSGAVAIEDLDMEDVPSECVQACAPIVQLTGRCEVEAEQQFGTDRRWIGQRQVVDSLGTETRRRRGKRRLLHMMLGTRLSGRQDGEEEDERDDSDDSDDEEETLQTRPDFGNAGETERNRAASSAMRACVCGERDFDVAGAAFGCARCVAQNGTAVEASEGQYPANHRRVRLRRRVGSSDANDDNDNDRATASSTRACDKHTAAGVSGVSRAVYIQHNNVSINDPTAGCWSDYAVLCAAASTDGAFWSSDLFDTAFGRSIFNAEFQIDHTRHGVRDTFVQRAATYRLARRYLDHAPCIGRKPNERYREGVRGLW</sequence>
<evidence type="ECO:0000313" key="4">
    <source>
        <dbReference type="Proteomes" id="UP001055115"/>
    </source>
</evidence>
<feature type="compositionally biased region" description="Basic residues" evidence="1">
    <location>
        <begin position="192"/>
        <end position="202"/>
    </location>
</feature>